<protein>
    <submittedName>
        <fullName evidence="1">Uncharacterized protein</fullName>
    </submittedName>
</protein>
<name>A0ABD1WNP4_9LAMI</name>
<organism evidence="1 2">
    <name type="scientific">Forsythia ovata</name>
    <dbReference type="NCBI Taxonomy" id="205694"/>
    <lineage>
        <taxon>Eukaryota</taxon>
        <taxon>Viridiplantae</taxon>
        <taxon>Streptophyta</taxon>
        <taxon>Embryophyta</taxon>
        <taxon>Tracheophyta</taxon>
        <taxon>Spermatophyta</taxon>
        <taxon>Magnoliopsida</taxon>
        <taxon>eudicotyledons</taxon>
        <taxon>Gunneridae</taxon>
        <taxon>Pentapetalae</taxon>
        <taxon>asterids</taxon>
        <taxon>lamiids</taxon>
        <taxon>Lamiales</taxon>
        <taxon>Oleaceae</taxon>
        <taxon>Forsythieae</taxon>
        <taxon>Forsythia</taxon>
    </lineage>
</organism>
<keyword evidence="2" id="KW-1185">Reference proteome</keyword>
<comment type="caution">
    <text evidence="1">The sequence shown here is derived from an EMBL/GenBank/DDBJ whole genome shotgun (WGS) entry which is preliminary data.</text>
</comment>
<sequence>MGETVHFVEREKQGSCSPLSAMQLGFSDKWIISKSGGTWSFFKSCLFPPTTPSFYHHFLPLPLLKPKMDLLDMSFIGESFDGNVRWRSKDDDQFETKSKTDNLEAASADD</sequence>
<dbReference type="AlphaFoldDB" id="A0ABD1WNP4"/>
<evidence type="ECO:0000313" key="2">
    <source>
        <dbReference type="Proteomes" id="UP001604277"/>
    </source>
</evidence>
<reference evidence="2" key="1">
    <citation type="submission" date="2024-07" db="EMBL/GenBank/DDBJ databases">
        <title>Two chromosome-level genome assemblies of Korean endemic species Abeliophyllum distichum and Forsythia ovata (Oleaceae).</title>
        <authorList>
            <person name="Jang H."/>
        </authorList>
    </citation>
    <scope>NUCLEOTIDE SEQUENCE [LARGE SCALE GENOMIC DNA]</scope>
</reference>
<proteinExistence type="predicted"/>
<dbReference type="Proteomes" id="UP001604277">
    <property type="component" value="Unassembled WGS sequence"/>
</dbReference>
<gene>
    <name evidence="1" type="ORF">Fot_11888</name>
</gene>
<evidence type="ECO:0000313" key="1">
    <source>
        <dbReference type="EMBL" id="KAL2550358.1"/>
    </source>
</evidence>
<dbReference type="EMBL" id="JBFOLJ010000003">
    <property type="protein sequence ID" value="KAL2550358.1"/>
    <property type="molecule type" value="Genomic_DNA"/>
</dbReference>
<accession>A0ABD1WNP4</accession>